<dbReference type="InterPro" id="IPR009311">
    <property type="entry name" value="IFI6/IFI27-like"/>
</dbReference>
<dbReference type="InterPro" id="IPR038213">
    <property type="entry name" value="IFI6/IFI27-like_sf"/>
</dbReference>
<evidence type="ECO:0000256" key="1">
    <source>
        <dbReference type="ARBA" id="ARBA00004141"/>
    </source>
</evidence>
<evidence type="ECO:0000256" key="2">
    <source>
        <dbReference type="ARBA" id="ARBA00007262"/>
    </source>
</evidence>
<sequence>MTTALPAVVSLGQEGAKYVESTVLPAAASGAAIVNEYIQYTAAPAVSAAFESGYNHATPLQAKAAYESILETLASAAQNAQKAQLPAIPSPKKYEPGLWEPVSQLWAHFNAVGGTGDNPNFMKFIIGIFSQAADFVAKNPRVLIPLLFPVLDAGLLFIGFGPEGIIAASAAARIHSLIGNVPRETLFAFLQSYGARRWKNQLIIKAGGVGLTVAVLLAVLGRLLIDRKVAPDVISPISEKAYNPWMEKQWNEYKI</sequence>
<dbReference type="Pfam" id="PF06140">
    <property type="entry name" value="Ifi-6-16"/>
    <property type="match status" value="1"/>
</dbReference>
<dbReference type="AlphaFoldDB" id="A0A4S2MV52"/>
<keyword evidence="8" id="KW-1185">Reference proteome</keyword>
<comment type="similarity">
    <text evidence="2">Belongs to the IFI6/IFI27 family.</text>
</comment>
<evidence type="ECO:0000256" key="3">
    <source>
        <dbReference type="ARBA" id="ARBA00022692"/>
    </source>
</evidence>
<comment type="subcellular location">
    <subcellularLocation>
        <location evidence="1">Membrane</location>
        <topology evidence="1">Multi-pass membrane protein</topology>
    </subcellularLocation>
</comment>
<feature type="transmembrane region" description="Helical" evidence="6">
    <location>
        <begin position="202"/>
        <end position="225"/>
    </location>
</feature>
<name>A0A4S2MV52_9PEZI</name>
<dbReference type="InParanoid" id="A0A4S2MV52"/>
<evidence type="ECO:0000313" key="8">
    <source>
        <dbReference type="Proteomes" id="UP000298138"/>
    </source>
</evidence>
<proteinExistence type="inferred from homology"/>
<reference evidence="7 8" key="1">
    <citation type="submission" date="2019-04" db="EMBL/GenBank/DDBJ databases">
        <title>Comparative genomics and transcriptomics to analyze fruiting body development in filamentous ascomycetes.</title>
        <authorList>
            <consortium name="DOE Joint Genome Institute"/>
            <person name="Lutkenhaus R."/>
            <person name="Traeger S."/>
            <person name="Breuer J."/>
            <person name="Kuo A."/>
            <person name="Lipzen A."/>
            <person name="Pangilinan J."/>
            <person name="Dilworth D."/>
            <person name="Sandor L."/>
            <person name="Poggeler S."/>
            <person name="Barry K."/>
            <person name="Grigoriev I.V."/>
            <person name="Nowrousian M."/>
        </authorList>
    </citation>
    <scope>NUCLEOTIDE SEQUENCE [LARGE SCALE GENOMIC DNA]</scope>
    <source>
        <strain evidence="7 8">CBS 389.68</strain>
    </source>
</reference>
<evidence type="ECO:0000313" key="7">
    <source>
        <dbReference type="EMBL" id="TGZ80478.1"/>
    </source>
</evidence>
<dbReference type="GO" id="GO:0016020">
    <property type="term" value="C:membrane"/>
    <property type="evidence" value="ECO:0007669"/>
    <property type="project" value="UniProtKB-SubCell"/>
</dbReference>
<dbReference type="Proteomes" id="UP000298138">
    <property type="component" value="Unassembled WGS sequence"/>
</dbReference>
<keyword evidence="3 6" id="KW-0812">Transmembrane</keyword>
<protein>
    <submittedName>
        <fullName evidence="7">Uncharacterized protein</fullName>
    </submittedName>
</protein>
<keyword evidence="4 6" id="KW-1133">Transmembrane helix</keyword>
<gene>
    <name evidence="7" type="ORF">EX30DRAFT_372122</name>
</gene>
<dbReference type="Gene3D" id="6.10.110.10">
    <property type="match status" value="1"/>
</dbReference>
<accession>A0A4S2MV52</accession>
<organism evidence="7 8">
    <name type="scientific">Ascodesmis nigricans</name>
    <dbReference type="NCBI Taxonomy" id="341454"/>
    <lineage>
        <taxon>Eukaryota</taxon>
        <taxon>Fungi</taxon>
        <taxon>Dikarya</taxon>
        <taxon>Ascomycota</taxon>
        <taxon>Pezizomycotina</taxon>
        <taxon>Pezizomycetes</taxon>
        <taxon>Pezizales</taxon>
        <taxon>Ascodesmidaceae</taxon>
        <taxon>Ascodesmis</taxon>
    </lineage>
</organism>
<evidence type="ECO:0000256" key="5">
    <source>
        <dbReference type="ARBA" id="ARBA00023136"/>
    </source>
</evidence>
<keyword evidence="5 6" id="KW-0472">Membrane</keyword>
<evidence type="ECO:0000256" key="4">
    <source>
        <dbReference type="ARBA" id="ARBA00022989"/>
    </source>
</evidence>
<evidence type="ECO:0000256" key="6">
    <source>
        <dbReference type="SAM" id="Phobius"/>
    </source>
</evidence>
<dbReference type="EMBL" id="ML220124">
    <property type="protein sequence ID" value="TGZ80478.1"/>
    <property type="molecule type" value="Genomic_DNA"/>
</dbReference>
<dbReference type="OrthoDB" id="5404131at2759"/>
<dbReference type="STRING" id="341454.A0A4S2MV52"/>